<keyword evidence="3 5" id="KW-0378">Hydrolase</keyword>
<evidence type="ECO:0000256" key="2">
    <source>
        <dbReference type="ARBA" id="ARBA00022722"/>
    </source>
</evidence>
<feature type="domain" description="Exonuclease VII large subunit C-terminal" evidence="7">
    <location>
        <begin position="125"/>
        <end position="345"/>
    </location>
</feature>
<dbReference type="EC" id="3.1.11.6" evidence="5"/>
<dbReference type="HAMAP" id="MF_00378">
    <property type="entry name" value="Exonuc_7_L"/>
    <property type="match status" value="1"/>
</dbReference>
<dbReference type="InterPro" id="IPR025824">
    <property type="entry name" value="OB-fold_nuc-bd_dom"/>
</dbReference>
<evidence type="ECO:0000256" key="4">
    <source>
        <dbReference type="ARBA" id="ARBA00022839"/>
    </source>
</evidence>
<accession>A0A2S0NJF5</accession>
<dbReference type="PANTHER" id="PTHR30008">
    <property type="entry name" value="EXODEOXYRIBONUCLEASE 7 LARGE SUBUNIT"/>
    <property type="match status" value="1"/>
</dbReference>
<dbReference type="GO" id="GO:0006308">
    <property type="term" value="P:DNA catabolic process"/>
    <property type="evidence" value="ECO:0007669"/>
    <property type="project" value="UniProtKB-UniRule"/>
</dbReference>
<keyword evidence="2 5" id="KW-0540">Nuclease</keyword>
<comment type="similarity">
    <text evidence="5 6">Belongs to the XseA family.</text>
</comment>
<organism evidence="9 10">
    <name type="scientific">Williamsoniiplasma luminosum</name>
    <dbReference type="NCBI Taxonomy" id="214888"/>
    <lineage>
        <taxon>Bacteria</taxon>
        <taxon>Bacillati</taxon>
        <taxon>Mycoplasmatota</taxon>
        <taxon>Mollicutes</taxon>
        <taxon>Entomoplasmatales</taxon>
        <taxon>Williamsoniiplasma</taxon>
    </lineage>
</organism>
<evidence type="ECO:0000313" key="10">
    <source>
        <dbReference type="Proteomes" id="UP000239250"/>
    </source>
</evidence>
<evidence type="ECO:0000259" key="8">
    <source>
        <dbReference type="Pfam" id="PF13742"/>
    </source>
</evidence>
<evidence type="ECO:0000256" key="6">
    <source>
        <dbReference type="RuleBase" id="RU004355"/>
    </source>
</evidence>
<dbReference type="RefSeq" id="WP_303662473.1">
    <property type="nucleotide sequence ID" value="NZ_CP027019.1"/>
</dbReference>
<evidence type="ECO:0000256" key="3">
    <source>
        <dbReference type="ARBA" id="ARBA00022801"/>
    </source>
</evidence>
<evidence type="ECO:0000256" key="5">
    <source>
        <dbReference type="HAMAP-Rule" id="MF_00378"/>
    </source>
</evidence>
<dbReference type="GO" id="GO:0008855">
    <property type="term" value="F:exodeoxyribonuclease VII activity"/>
    <property type="evidence" value="ECO:0007669"/>
    <property type="project" value="UniProtKB-UniRule"/>
</dbReference>
<proteinExistence type="inferred from homology"/>
<sequence length="404" mass="45872">MEQKIYSVTEINAFLKEYIEAPEFLNNLYITGEISNLTFNKSGHIYFSIKDEGATIKAVVWKSNADNMKRWNPENGMKITVKGRFSFYIVGGTITFEVRDVQLEGKGELQKLYDERYAWLETNGWFDQSIKKPIPIFPTNIGIITAASGAAIHDLITTIQRRYPIANIYLFPAQVQGEQARFDIAKKIDAANNFSIPLDTLIIGRGGGSYEDLWAFNEIEVLKAIRNSLIPTVSAVGHQPDYTLSDYVADLRAPTPTSAGEMTTPNIAELKRNLQNYYVDYQAIINNKIQESELFLNRIIGRNSLITKNIVNQKEIELKNIYQINNRHMQQILMHKTQELINLNQQQIILDPLIPLQRGFALVTEMSGKIISTNSNIKIGDQLGIKTKDSHIEAVVTKIKKEQK</sequence>
<dbReference type="GO" id="GO:0009318">
    <property type="term" value="C:exodeoxyribonuclease VII complex"/>
    <property type="evidence" value="ECO:0007669"/>
    <property type="project" value="UniProtKB-UniRule"/>
</dbReference>
<dbReference type="NCBIfam" id="TIGR00237">
    <property type="entry name" value="xseA"/>
    <property type="match status" value="1"/>
</dbReference>
<dbReference type="AlphaFoldDB" id="A0A2S0NJF5"/>
<dbReference type="PANTHER" id="PTHR30008:SF0">
    <property type="entry name" value="EXODEOXYRIBONUCLEASE 7 LARGE SUBUNIT"/>
    <property type="match status" value="1"/>
</dbReference>
<gene>
    <name evidence="5 9" type="primary">xseA</name>
    <name evidence="9" type="ORF">C5T88_00840</name>
</gene>
<evidence type="ECO:0000313" key="9">
    <source>
        <dbReference type="EMBL" id="AVP49132.1"/>
    </source>
</evidence>
<reference evidence="10" key="1">
    <citation type="submission" date="2018-02" db="EMBL/GenBank/DDBJ databases">
        <title>Firefly genomes illuminate parallel origins of bioluminescence in beetles.</title>
        <authorList>
            <person name="Fallon T.R."/>
            <person name="Lower S.E.S."/>
            <person name="Behringer M."/>
            <person name="Weng J.-K."/>
        </authorList>
    </citation>
    <scope>NUCLEOTIDE SEQUENCE [LARGE SCALE GENOMIC DNA]</scope>
</reference>
<protein>
    <recommendedName>
        <fullName evidence="5">Exodeoxyribonuclease 7 large subunit</fullName>
        <ecNumber evidence="5">3.1.11.6</ecNumber>
    </recommendedName>
    <alternativeName>
        <fullName evidence="5">Exodeoxyribonuclease VII large subunit</fullName>
        <shortName evidence="5">Exonuclease VII large subunit</shortName>
    </alternativeName>
</protein>
<dbReference type="Proteomes" id="UP000239250">
    <property type="component" value="Chromosome"/>
</dbReference>
<dbReference type="EMBL" id="CP027019">
    <property type="protein sequence ID" value="AVP49132.1"/>
    <property type="molecule type" value="Genomic_DNA"/>
</dbReference>
<keyword evidence="1 5" id="KW-0963">Cytoplasm</keyword>
<comment type="subunit">
    <text evidence="5">Heterooligomer composed of large and small subunits.</text>
</comment>
<evidence type="ECO:0000259" key="7">
    <source>
        <dbReference type="Pfam" id="PF02601"/>
    </source>
</evidence>
<dbReference type="GO" id="GO:0005737">
    <property type="term" value="C:cytoplasm"/>
    <property type="evidence" value="ECO:0007669"/>
    <property type="project" value="UniProtKB-SubCell"/>
</dbReference>
<feature type="domain" description="OB-fold nucleic acid binding" evidence="8">
    <location>
        <begin position="6"/>
        <end position="102"/>
    </location>
</feature>
<dbReference type="InterPro" id="IPR003753">
    <property type="entry name" value="Exonuc_VII_L"/>
</dbReference>
<dbReference type="GO" id="GO:0003676">
    <property type="term" value="F:nucleic acid binding"/>
    <property type="evidence" value="ECO:0007669"/>
    <property type="project" value="InterPro"/>
</dbReference>
<comment type="catalytic activity">
    <reaction evidence="5 6">
        <text>Exonucleolytic cleavage in either 5'- to 3'- or 3'- to 5'-direction to yield nucleoside 5'-phosphates.</text>
        <dbReference type="EC" id="3.1.11.6"/>
    </reaction>
</comment>
<dbReference type="InterPro" id="IPR020579">
    <property type="entry name" value="Exonuc_VII_lsu_C"/>
</dbReference>
<name>A0A2S0NJF5_9MOLU</name>
<evidence type="ECO:0000256" key="1">
    <source>
        <dbReference type="ARBA" id="ARBA00022490"/>
    </source>
</evidence>
<dbReference type="CDD" id="cd04489">
    <property type="entry name" value="ExoVII_LU_OBF"/>
    <property type="match status" value="1"/>
</dbReference>
<dbReference type="Pfam" id="PF02601">
    <property type="entry name" value="Exonuc_VII_L"/>
    <property type="match status" value="1"/>
</dbReference>
<dbReference type="Pfam" id="PF13742">
    <property type="entry name" value="tRNA_anti_2"/>
    <property type="match status" value="1"/>
</dbReference>
<comment type="subcellular location">
    <subcellularLocation>
        <location evidence="5 6">Cytoplasm</location>
    </subcellularLocation>
</comment>
<comment type="function">
    <text evidence="5">Bidirectionally degrades single-stranded DNA into large acid-insoluble oligonucleotides, which are then degraded further into small acid-soluble oligonucleotides.</text>
</comment>
<keyword evidence="4 5" id="KW-0269">Exonuclease</keyword>